<comment type="catalytic activity">
    <reaction evidence="6">
        <text>L-glutaminyl-[protein] + H2O = L-glutamyl-[protein] + NH4(+)</text>
        <dbReference type="Rhea" id="RHEA:16441"/>
        <dbReference type="Rhea" id="RHEA-COMP:10207"/>
        <dbReference type="Rhea" id="RHEA-COMP:10208"/>
        <dbReference type="ChEBI" id="CHEBI:15377"/>
        <dbReference type="ChEBI" id="CHEBI:28938"/>
        <dbReference type="ChEBI" id="CHEBI:29973"/>
        <dbReference type="ChEBI" id="CHEBI:30011"/>
        <dbReference type="EC" id="3.5.1.44"/>
    </reaction>
</comment>
<evidence type="ECO:0000256" key="2">
    <source>
        <dbReference type="ARBA" id="ARBA00022500"/>
    </source>
</evidence>
<dbReference type="PROSITE" id="PS50122">
    <property type="entry name" value="CHEB"/>
    <property type="match status" value="1"/>
</dbReference>
<dbReference type="PANTHER" id="PTHR42872">
    <property type="entry name" value="PROTEIN-GLUTAMATE METHYLESTERASE/PROTEIN-GLUTAMINE GLUTAMINASE"/>
    <property type="match status" value="1"/>
</dbReference>
<keyword evidence="3 6" id="KW-0597">Phosphoprotein</keyword>
<name>A0ABT3ZID2_9BURK</name>
<reference evidence="11" key="1">
    <citation type="submission" date="2022-11" db="EMBL/GenBank/DDBJ databases">
        <title>Robbsia betulipollinis sp. nov., isolated from pollen of birch (Betula pendula).</title>
        <authorList>
            <person name="Shi H."/>
            <person name="Ambika Manirajan B."/>
            <person name="Ratering S."/>
            <person name="Geissler-Plaum R."/>
            <person name="Schnell S."/>
        </authorList>
    </citation>
    <scope>NUCLEOTIDE SEQUENCE</scope>
    <source>
        <strain evidence="11">Bb-Pol-6</strain>
    </source>
</reference>
<feature type="active site" evidence="6 7">
    <location>
        <position position="214"/>
    </location>
</feature>
<evidence type="ECO:0000256" key="3">
    <source>
        <dbReference type="ARBA" id="ARBA00022553"/>
    </source>
</evidence>
<feature type="active site" evidence="6 7">
    <location>
        <position position="336"/>
    </location>
</feature>
<comment type="catalytic activity">
    <reaction evidence="5 6">
        <text>[protein]-L-glutamate 5-O-methyl ester + H2O = L-glutamyl-[protein] + methanol + H(+)</text>
        <dbReference type="Rhea" id="RHEA:23236"/>
        <dbReference type="Rhea" id="RHEA-COMP:10208"/>
        <dbReference type="Rhea" id="RHEA-COMP:10311"/>
        <dbReference type="ChEBI" id="CHEBI:15377"/>
        <dbReference type="ChEBI" id="CHEBI:15378"/>
        <dbReference type="ChEBI" id="CHEBI:17790"/>
        <dbReference type="ChEBI" id="CHEBI:29973"/>
        <dbReference type="ChEBI" id="CHEBI:82795"/>
        <dbReference type="EC" id="3.1.1.61"/>
    </reaction>
</comment>
<dbReference type="InterPro" id="IPR000673">
    <property type="entry name" value="Sig_transdc_resp-reg_Me-estase"/>
</dbReference>
<comment type="domain">
    <text evidence="6">Contains a C-terminal catalytic domain, and an N-terminal region which modulates catalytic activity.</text>
</comment>
<comment type="caution">
    <text evidence="11">The sequence shown here is derived from an EMBL/GenBank/DDBJ whole genome shotgun (WGS) entry which is preliminary data.</text>
</comment>
<dbReference type="SUPFAM" id="SSF52172">
    <property type="entry name" value="CheY-like"/>
    <property type="match status" value="1"/>
</dbReference>
<dbReference type="Pfam" id="PF00072">
    <property type="entry name" value="Response_reg"/>
    <property type="match status" value="1"/>
</dbReference>
<dbReference type="NCBIfam" id="NF009206">
    <property type="entry name" value="PRK12555.1"/>
    <property type="match status" value="1"/>
</dbReference>
<keyword evidence="2 6" id="KW-0145">Chemotaxis</keyword>
<proteinExistence type="inferred from homology"/>
<dbReference type="InterPro" id="IPR011006">
    <property type="entry name" value="CheY-like_superfamily"/>
</dbReference>
<dbReference type="Proteomes" id="UP001082899">
    <property type="component" value="Unassembled WGS sequence"/>
</dbReference>
<dbReference type="Gene3D" id="3.40.50.180">
    <property type="entry name" value="Methylesterase CheB, C-terminal domain"/>
    <property type="match status" value="1"/>
</dbReference>
<dbReference type="HAMAP" id="MF_00099">
    <property type="entry name" value="CheB_chemtxs"/>
    <property type="match status" value="1"/>
</dbReference>
<comment type="function">
    <text evidence="6">Involved in chemotaxis. Part of a chemotaxis signal transduction system that modulates chemotaxis in response to various stimuli. Catalyzes the demethylation of specific methylglutamate residues introduced into the chemoreceptors (methyl-accepting chemotaxis proteins or MCP) by CheR. Also mediates the irreversible deamidation of specific glutamine residues to glutamic acid.</text>
</comment>
<dbReference type="EC" id="3.5.1.44" evidence="6"/>
<dbReference type="EMBL" id="JAPMXC010000001">
    <property type="protein sequence ID" value="MCY0385743.1"/>
    <property type="molecule type" value="Genomic_DNA"/>
</dbReference>
<dbReference type="EC" id="3.1.1.61" evidence="6"/>
<evidence type="ECO:0000256" key="1">
    <source>
        <dbReference type="ARBA" id="ARBA00022490"/>
    </source>
</evidence>
<dbReference type="NCBIfam" id="NF001965">
    <property type="entry name" value="PRK00742.1"/>
    <property type="match status" value="1"/>
</dbReference>
<feature type="domain" description="Response regulatory" evidence="9">
    <location>
        <begin position="14"/>
        <end position="131"/>
    </location>
</feature>
<evidence type="ECO:0000256" key="8">
    <source>
        <dbReference type="PROSITE-ProRule" id="PRU00169"/>
    </source>
</evidence>
<evidence type="ECO:0000313" key="12">
    <source>
        <dbReference type="Proteomes" id="UP001082899"/>
    </source>
</evidence>
<dbReference type="InterPro" id="IPR001789">
    <property type="entry name" value="Sig_transdc_resp-reg_receiver"/>
</dbReference>
<sequence length="391" mass="41324">MAPLTRRDSTHKPAVLVIDDSALMRTVMSELLRADPDMGAVVTASDPLVAMERMKKSWPDVMVLDIEMPRMDGLTFLRKIMEERPTPVIICSTLTERNAATTLEALAAGAVAVIEKPHLGLKQFLTETAAELRATVLAAARPASLMPRGESRAAWGAGTASGAAETLTGFASSATSARGGAGEHGKHNADVILAPADGRPMTVTTDRVVALGTSTGGTQALERVLTRLPRVCPGIVIVQHMPEKFTAAFATRLSGLCQIDVVEARGGERVTPGRALIAPGGRHMLLRRSGAQYYVDVVEGPLVNRHRPSVDVLFRSVAKSAGRNALGVIMTGMGDDGAAGLLEMRRAGARTLAQDEASCVVYGMPKAALRREAADASVSLDGIAPEILRPW</sequence>
<comment type="similarity">
    <text evidence="6">Belongs to the CheB family.</text>
</comment>
<organism evidence="11 12">
    <name type="scientific">Robbsia betulipollinis</name>
    <dbReference type="NCBI Taxonomy" id="2981849"/>
    <lineage>
        <taxon>Bacteria</taxon>
        <taxon>Pseudomonadati</taxon>
        <taxon>Pseudomonadota</taxon>
        <taxon>Betaproteobacteria</taxon>
        <taxon>Burkholderiales</taxon>
        <taxon>Burkholderiaceae</taxon>
        <taxon>Robbsia</taxon>
    </lineage>
</organism>
<evidence type="ECO:0000259" key="10">
    <source>
        <dbReference type="PROSITE" id="PS50122"/>
    </source>
</evidence>
<keyword evidence="1 6" id="KW-0963">Cytoplasm</keyword>
<accession>A0ABT3ZID2</accession>
<evidence type="ECO:0000259" key="9">
    <source>
        <dbReference type="PROSITE" id="PS50110"/>
    </source>
</evidence>
<evidence type="ECO:0000256" key="7">
    <source>
        <dbReference type="PROSITE-ProRule" id="PRU00050"/>
    </source>
</evidence>
<dbReference type="InterPro" id="IPR008248">
    <property type="entry name" value="CheB-like"/>
</dbReference>
<keyword evidence="4 6" id="KW-0378">Hydrolase</keyword>
<comment type="PTM">
    <text evidence="6">Phosphorylated by CheA. Phosphorylation of the N-terminal regulatory domain activates the methylesterase activity.</text>
</comment>
<dbReference type="PROSITE" id="PS50110">
    <property type="entry name" value="RESPONSE_REGULATORY"/>
    <property type="match status" value="1"/>
</dbReference>
<gene>
    <name evidence="6" type="primary">cheB</name>
    <name evidence="11" type="ORF">OVY01_00500</name>
</gene>
<evidence type="ECO:0000256" key="6">
    <source>
        <dbReference type="HAMAP-Rule" id="MF_00099"/>
    </source>
</evidence>
<feature type="domain" description="CheB-type methylesterase" evidence="10">
    <location>
        <begin position="202"/>
        <end position="388"/>
    </location>
</feature>
<dbReference type="PIRSF" id="PIRSF000876">
    <property type="entry name" value="RR_chemtxs_CheB"/>
    <property type="match status" value="1"/>
</dbReference>
<feature type="active site" evidence="6 7">
    <location>
        <position position="240"/>
    </location>
</feature>
<evidence type="ECO:0000313" key="11">
    <source>
        <dbReference type="EMBL" id="MCY0385743.1"/>
    </source>
</evidence>
<dbReference type="InterPro" id="IPR035909">
    <property type="entry name" value="CheB_C"/>
</dbReference>
<dbReference type="SMART" id="SM00448">
    <property type="entry name" value="REC"/>
    <property type="match status" value="1"/>
</dbReference>
<dbReference type="Pfam" id="PF01339">
    <property type="entry name" value="CheB_methylest"/>
    <property type="match status" value="1"/>
</dbReference>
<protein>
    <recommendedName>
        <fullName evidence="6">Protein-glutamate methylesterase/protein-glutamine glutaminase</fullName>
        <ecNumber evidence="6">3.1.1.61</ecNumber>
        <ecNumber evidence="6">3.5.1.44</ecNumber>
    </recommendedName>
</protein>
<feature type="modified residue" description="4-aspartylphosphate" evidence="6 8">
    <location>
        <position position="65"/>
    </location>
</feature>
<dbReference type="CDD" id="cd16432">
    <property type="entry name" value="CheB_Rec"/>
    <property type="match status" value="1"/>
</dbReference>
<evidence type="ECO:0000256" key="5">
    <source>
        <dbReference type="ARBA" id="ARBA00048267"/>
    </source>
</evidence>
<keyword evidence="12" id="KW-1185">Reference proteome</keyword>
<dbReference type="Gene3D" id="3.40.50.2300">
    <property type="match status" value="1"/>
</dbReference>
<comment type="subcellular location">
    <subcellularLocation>
        <location evidence="6">Cytoplasm</location>
    </subcellularLocation>
</comment>
<dbReference type="CDD" id="cd17541">
    <property type="entry name" value="REC_CheB-like"/>
    <property type="match status" value="1"/>
</dbReference>
<evidence type="ECO:0000256" key="4">
    <source>
        <dbReference type="ARBA" id="ARBA00022801"/>
    </source>
</evidence>
<dbReference type="RefSeq" id="WP_267844865.1">
    <property type="nucleotide sequence ID" value="NZ_JAPMXC010000001.1"/>
</dbReference>
<dbReference type="SUPFAM" id="SSF52738">
    <property type="entry name" value="Methylesterase CheB, C-terminal domain"/>
    <property type="match status" value="1"/>
</dbReference>
<dbReference type="PANTHER" id="PTHR42872:SF6">
    <property type="entry name" value="PROTEIN-GLUTAMATE METHYLESTERASE_PROTEIN-GLUTAMINE GLUTAMINASE"/>
    <property type="match status" value="1"/>
</dbReference>